<comment type="caution">
    <text evidence="1">The sequence shown here is derived from an EMBL/GenBank/DDBJ whole genome shotgun (WGS) entry which is preliminary data.</text>
</comment>
<keyword evidence="2" id="KW-1185">Reference proteome</keyword>
<gene>
    <name evidence="1" type="ORF">FOA19_20480</name>
</gene>
<protein>
    <submittedName>
        <fullName evidence="1">Uncharacterized protein</fullName>
    </submittedName>
</protein>
<name>A0A5B6TA52_9BACT</name>
<evidence type="ECO:0000313" key="2">
    <source>
        <dbReference type="Proteomes" id="UP000324133"/>
    </source>
</evidence>
<dbReference type="RefSeq" id="WP_149092696.1">
    <property type="nucleotide sequence ID" value="NZ_VKKY01000003.1"/>
</dbReference>
<reference evidence="1 2" key="1">
    <citation type="submission" date="2019-07" db="EMBL/GenBank/DDBJ databases">
        <title>Rufibacter sp. nov., isolated from lake sediment.</title>
        <authorList>
            <person name="Qu J.-H."/>
        </authorList>
    </citation>
    <scope>NUCLEOTIDE SEQUENCE [LARGE SCALE GENOMIC DNA]</scope>
    <source>
        <strain evidence="1 2">NBS58-1</strain>
    </source>
</reference>
<dbReference type="AlphaFoldDB" id="A0A5B6TA52"/>
<dbReference type="Proteomes" id="UP000324133">
    <property type="component" value="Unassembled WGS sequence"/>
</dbReference>
<evidence type="ECO:0000313" key="1">
    <source>
        <dbReference type="EMBL" id="KAA3436757.1"/>
    </source>
</evidence>
<proteinExistence type="predicted"/>
<sequence>MANVSEVIAGIENRVNYNKKQGVTVKKYVLDSNYNLTECGQPHEPFNLSQIFVYTFYYILETHVTMGGNIYWKPNFELLFLNYNNEEIELEANGWKVIDVQTFGEDYNYPQKQDIKFRLQDLLGGKTDWHSNKQMYGGYEEVFRDKIEYIVYCLLQASEFDSVDAYVNSGN</sequence>
<organism evidence="1 2">
    <name type="scientific">Rufibacter hautae</name>
    <dbReference type="NCBI Taxonomy" id="2595005"/>
    <lineage>
        <taxon>Bacteria</taxon>
        <taxon>Pseudomonadati</taxon>
        <taxon>Bacteroidota</taxon>
        <taxon>Cytophagia</taxon>
        <taxon>Cytophagales</taxon>
        <taxon>Hymenobacteraceae</taxon>
        <taxon>Rufibacter</taxon>
    </lineage>
</organism>
<accession>A0A5B6TA52</accession>
<dbReference type="EMBL" id="VKKY01000003">
    <property type="protein sequence ID" value="KAA3436757.1"/>
    <property type="molecule type" value="Genomic_DNA"/>
</dbReference>